<dbReference type="InterPro" id="IPR013656">
    <property type="entry name" value="PAS_4"/>
</dbReference>
<dbReference type="PANTHER" id="PTHR43047">
    <property type="entry name" value="TWO-COMPONENT HISTIDINE PROTEIN KINASE"/>
    <property type="match status" value="1"/>
</dbReference>
<evidence type="ECO:0000256" key="3">
    <source>
        <dbReference type="ARBA" id="ARBA00022553"/>
    </source>
</evidence>
<feature type="modified residue" description="4-aspartylphosphate" evidence="7">
    <location>
        <position position="789"/>
    </location>
</feature>
<dbReference type="Pfam" id="PF00072">
    <property type="entry name" value="Response_reg"/>
    <property type="match status" value="1"/>
</dbReference>
<dbReference type="InterPro" id="IPR004358">
    <property type="entry name" value="Sig_transdc_His_kin-like_C"/>
</dbReference>
<dbReference type="SUPFAM" id="SSF52172">
    <property type="entry name" value="CheY-like"/>
    <property type="match status" value="1"/>
</dbReference>
<dbReference type="PROSITE" id="PS50109">
    <property type="entry name" value="HIS_KIN"/>
    <property type="match status" value="1"/>
</dbReference>
<dbReference type="InterPro" id="IPR011006">
    <property type="entry name" value="CheY-like_superfamily"/>
</dbReference>
<dbReference type="PANTHER" id="PTHR43047:SF9">
    <property type="entry name" value="HISTIDINE KINASE"/>
    <property type="match status" value="1"/>
</dbReference>
<dbReference type="RefSeq" id="WP_257083347.1">
    <property type="nucleotide sequence ID" value="NZ_CP102096.1"/>
</dbReference>
<dbReference type="Proteomes" id="UP001058602">
    <property type="component" value="Chromosome 1"/>
</dbReference>
<dbReference type="CDD" id="cd00075">
    <property type="entry name" value="HATPase"/>
    <property type="match status" value="1"/>
</dbReference>
<dbReference type="Pfam" id="PF12860">
    <property type="entry name" value="PAS_7"/>
    <property type="match status" value="2"/>
</dbReference>
<comment type="catalytic activity">
    <reaction evidence="1">
        <text>ATP + protein L-histidine = ADP + protein N-phospho-L-histidine.</text>
        <dbReference type="EC" id="2.7.13.3"/>
    </reaction>
</comment>
<keyword evidence="13" id="KW-1185">Reference proteome</keyword>
<evidence type="ECO:0000259" key="9">
    <source>
        <dbReference type="PROSITE" id="PS50109"/>
    </source>
</evidence>
<evidence type="ECO:0000256" key="7">
    <source>
        <dbReference type="PROSITE-ProRule" id="PRU00169"/>
    </source>
</evidence>
<dbReference type="Pfam" id="PF08448">
    <property type="entry name" value="PAS_4"/>
    <property type="match status" value="1"/>
</dbReference>
<reference evidence="12" key="1">
    <citation type="submission" date="2022-07" db="EMBL/GenBank/DDBJ databases">
        <title>Complete genome of Vibrio japonicus strain JCM 31412T and phylogenomic assessment of the Nereis clade of the genus Vibrio.</title>
        <authorList>
            <person name="Shlafstein M.D."/>
            <person name="Emsley S.A."/>
            <person name="Ushijima B."/>
            <person name="Videau P."/>
            <person name="Saw J.H."/>
        </authorList>
    </citation>
    <scope>NUCLEOTIDE SEQUENCE</scope>
    <source>
        <strain evidence="12">JCM 31412</strain>
    </source>
</reference>
<dbReference type="SMART" id="SM00091">
    <property type="entry name" value="PAS"/>
    <property type="match status" value="2"/>
</dbReference>
<dbReference type="SMART" id="SM00387">
    <property type="entry name" value="HATPase_c"/>
    <property type="match status" value="1"/>
</dbReference>
<dbReference type="SUPFAM" id="SSF47384">
    <property type="entry name" value="Homodimeric domain of signal transducing histidine kinase"/>
    <property type="match status" value="1"/>
</dbReference>
<dbReference type="Gene3D" id="3.40.50.2300">
    <property type="match status" value="1"/>
</dbReference>
<dbReference type="CDD" id="cd00082">
    <property type="entry name" value="HisKA"/>
    <property type="match status" value="1"/>
</dbReference>
<feature type="domain" description="PAC" evidence="11">
    <location>
        <begin position="392"/>
        <end position="444"/>
    </location>
</feature>
<evidence type="ECO:0000313" key="12">
    <source>
        <dbReference type="EMBL" id="UUM29557.1"/>
    </source>
</evidence>
<keyword evidence="3 7" id="KW-0597">Phosphoprotein</keyword>
<dbReference type="InterPro" id="IPR001789">
    <property type="entry name" value="Sig_transdc_resp-reg_receiver"/>
</dbReference>
<organism evidence="12 13">
    <name type="scientific">Vibrio japonicus</name>
    <dbReference type="NCBI Taxonomy" id="1824638"/>
    <lineage>
        <taxon>Bacteria</taxon>
        <taxon>Pseudomonadati</taxon>
        <taxon>Pseudomonadota</taxon>
        <taxon>Gammaproteobacteria</taxon>
        <taxon>Vibrionales</taxon>
        <taxon>Vibrionaceae</taxon>
        <taxon>Vibrio</taxon>
    </lineage>
</organism>
<dbReference type="InterPro" id="IPR035965">
    <property type="entry name" value="PAS-like_dom_sf"/>
</dbReference>
<dbReference type="PROSITE" id="PS50113">
    <property type="entry name" value="PAC"/>
    <property type="match status" value="1"/>
</dbReference>
<dbReference type="InterPro" id="IPR000700">
    <property type="entry name" value="PAS-assoc_C"/>
</dbReference>
<evidence type="ECO:0000259" key="10">
    <source>
        <dbReference type="PROSITE" id="PS50110"/>
    </source>
</evidence>
<evidence type="ECO:0000256" key="8">
    <source>
        <dbReference type="SAM" id="Coils"/>
    </source>
</evidence>
<dbReference type="InterPro" id="IPR000014">
    <property type="entry name" value="PAS"/>
</dbReference>
<dbReference type="Gene3D" id="3.30.565.10">
    <property type="entry name" value="Histidine kinase-like ATPase, C-terminal domain"/>
    <property type="match status" value="1"/>
</dbReference>
<dbReference type="EMBL" id="CP102096">
    <property type="protein sequence ID" value="UUM29557.1"/>
    <property type="molecule type" value="Genomic_DNA"/>
</dbReference>
<feature type="domain" description="Response regulatory" evidence="10">
    <location>
        <begin position="738"/>
        <end position="855"/>
    </location>
</feature>
<dbReference type="SUPFAM" id="SSF55874">
    <property type="entry name" value="ATPase domain of HSP90 chaperone/DNA topoisomerase II/histidine kinase"/>
    <property type="match status" value="1"/>
</dbReference>
<dbReference type="Gene3D" id="3.30.450.20">
    <property type="entry name" value="PAS domain"/>
    <property type="match status" value="3"/>
</dbReference>
<dbReference type="InterPro" id="IPR003661">
    <property type="entry name" value="HisK_dim/P_dom"/>
</dbReference>
<evidence type="ECO:0000256" key="4">
    <source>
        <dbReference type="ARBA" id="ARBA00022679"/>
    </source>
</evidence>
<accession>A0ABY5LFM3</accession>
<dbReference type="Pfam" id="PF02518">
    <property type="entry name" value="HATPase_c"/>
    <property type="match status" value="1"/>
</dbReference>
<evidence type="ECO:0000313" key="13">
    <source>
        <dbReference type="Proteomes" id="UP001058602"/>
    </source>
</evidence>
<dbReference type="CDD" id="cd00156">
    <property type="entry name" value="REC"/>
    <property type="match status" value="1"/>
</dbReference>
<protein>
    <recommendedName>
        <fullName evidence="2">histidine kinase</fullName>
        <ecNumber evidence="2">2.7.13.3</ecNumber>
    </recommendedName>
</protein>
<dbReference type="NCBIfam" id="NF041832">
    <property type="entry name" value="near_NosP_CTERM"/>
    <property type="match status" value="1"/>
</dbReference>
<dbReference type="InterPro" id="IPR003594">
    <property type="entry name" value="HATPase_dom"/>
</dbReference>
<dbReference type="InterPro" id="IPR036097">
    <property type="entry name" value="HisK_dim/P_sf"/>
</dbReference>
<gene>
    <name evidence="12" type="ORF">NP165_07435</name>
</gene>
<keyword evidence="5" id="KW-0418">Kinase</keyword>
<dbReference type="NCBIfam" id="TIGR00229">
    <property type="entry name" value="sensory_box"/>
    <property type="match status" value="1"/>
</dbReference>
<dbReference type="PROSITE" id="PS50110">
    <property type="entry name" value="RESPONSE_REGULATORY"/>
    <property type="match status" value="1"/>
</dbReference>
<dbReference type="InterPro" id="IPR036890">
    <property type="entry name" value="HATPase_C_sf"/>
</dbReference>
<keyword evidence="4" id="KW-0808">Transferase</keyword>
<dbReference type="SUPFAM" id="SSF55785">
    <property type="entry name" value="PYP-like sensor domain (PAS domain)"/>
    <property type="match status" value="2"/>
</dbReference>
<dbReference type="Gene3D" id="1.10.287.130">
    <property type="match status" value="1"/>
</dbReference>
<dbReference type="SMART" id="SM00388">
    <property type="entry name" value="HisKA"/>
    <property type="match status" value="1"/>
</dbReference>
<dbReference type="PRINTS" id="PR00344">
    <property type="entry name" value="BCTRLSENSOR"/>
</dbReference>
<sequence length="856" mass="96538">MSDQQLVEENNRLLEENRKLRKINQVLIERIEDGGSVGNQPYATFEHSVQLAKQVKETTQTLNETLAELERSKRALKAENEQANLFKQRFIDAIESISDAFVLLDSDGRIILQNSHFSRYWEQVGLRIEEGTNLNDFKTLAKTRGIISQAYPGDGNNSSVYRLADNRWFQLNEHRTQEGGWVMLYKDITALKHAESERYEHAMAQKSKQLQSLVDNLSQGVMLVSQHDQVEIWNKRFLEISNLSPQILCRKPFISNLTNATDLDLMPQTLDSERNASSVQTLPNGHVIEIKDHRLSNGKLIKTFTDITSSHRYAQSLKQSESRLRLITDNVPAMIAYVGADLKFQFTNKVYVDWYGREQGELYGMDLRASRINGDFGTLQPHVSRALQGESVNFEVEEINHLGETAYLHKSYVPNKDDAGNVLGFFVLVRDVTTRHKNALALQKAHDQLELRVKERTSQLQRLNDILHGEVEERRRAQLDLTAAKSEAEQANLSKTKFLAAVSHDLLQPLNAAQLFTSSLSVQLKQEKNQSLLNSISNSLDDLENLISTLVDISKLDAGVVKADKSAFNLGELLTNLVNEYRYSAGQYNVELRYVPFEGVVYSDSVLLARILRNFLSNAFRYTDNGKVLIGCRKQGEQVSIQVWDNGAGIAEDQLSVIFEEFKRLKSSSKAYGNGLGLGLSIVDKLSKVLEHPIHVRSTKGKGSVFSVDVSLGHMSALPKQADHLERVFANTNLVGRDVWLIDNDVSICDAMNKLLTNWGYNLTIATSIEQLRSKVDTATDNVDLLIVDYHLDDGVNGLDVAKTISVDRANPLPTLMITANYSEELKNQVKDNGMLLLHKPVKPMKLKTSMHYLLK</sequence>
<feature type="coiled-coil region" evidence="8">
    <location>
        <begin position="3"/>
        <end position="89"/>
    </location>
</feature>
<name>A0ABY5LFM3_9VIBR</name>
<dbReference type="InterPro" id="IPR005467">
    <property type="entry name" value="His_kinase_dom"/>
</dbReference>
<evidence type="ECO:0000256" key="6">
    <source>
        <dbReference type="ARBA" id="ARBA00022801"/>
    </source>
</evidence>
<proteinExistence type="predicted"/>
<evidence type="ECO:0000256" key="5">
    <source>
        <dbReference type="ARBA" id="ARBA00022777"/>
    </source>
</evidence>
<keyword evidence="8" id="KW-0175">Coiled coil</keyword>
<keyword evidence="6" id="KW-0378">Hydrolase</keyword>
<evidence type="ECO:0000259" key="11">
    <source>
        <dbReference type="PROSITE" id="PS50113"/>
    </source>
</evidence>
<feature type="domain" description="Histidine kinase" evidence="9">
    <location>
        <begin position="501"/>
        <end position="714"/>
    </location>
</feature>
<dbReference type="Pfam" id="PF00512">
    <property type="entry name" value="HisKA"/>
    <property type="match status" value="1"/>
</dbReference>
<dbReference type="EC" id="2.7.13.3" evidence="2"/>
<dbReference type="SMART" id="SM00448">
    <property type="entry name" value="REC"/>
    <property type="match status" value="1"/>
</dbReference>
<evidence type="ECO:0000256" key="1">
    <source>
        <dbReference type="ARBA" id="ARBA00000085"/>
    </source>
</evidence>
<evidence type="ECO:0000256" key="2">
    <source>
        <dbReference type="ARBA" id="ARBA00012438"/>
    </source>
</evidence>